<dbReference type="AlphaFoldDB" id="A0A3E2HRT5"/>
<sequence length="185" mass="21401">MPVSLYEVSIPVFIRTLKNLRTFLKIGEAYADKNGIPHEKLLRARLHPTMKDLIFQVWRVSAHTVGFAIRVGGIEPPHFDDNENTFAELYVEIQKSIDFLEKVDRVAIDGKEGTDVVVKTGSGPIRWTSQDYLLKFAIPSIDFHFTTAYDLLRHNNVPLEKWDFLGHDLKDTLLDPKDYINDYRR</sequence>
<keyword evidence="2" id="KW-1185">Reference proteome</keyword>
<proteinExistence type="predicted"/>
<feature type="non-terminal residue" evidence="1">
    <location>
        <position position="185"/>
    </location>
</feature>
<dbReference type="PANTHER" id="PTHR36922">
    <property type="entry name" value="BLL2446 PROTEIN"/>
    <property type="match status" value="1"/>
</dbReference>
<gene>
    <name evidence="1" type="ORF">B7463_g215</name>
</gene>
<dbReference type="SUPFAM" id="SSF109854">
    <property type="entry name" value="DinB/YfiT-like putative metalloenzymes"/>
    <property type="match status" value="1"/>
</dbReference>
<dbReference type="EMBL" id="NCSJ02000002">
    <property type="protein sequence ID" value="RFU36075.1"/>
    <property type="molecule type" value="Genomic_DNA"/>
</dbReference>
<dbReference type="Proteomes" id="UP000258309">
    <property type="component" value="Unassembled WGS sequence"/>
</dbReference>
<accession>A0A3E2HRT5</accession>
<evidence type="ECO:0000313" key="2">
    <source>
        <dbReference type="Proteomes" id="UP000258309"/>
    </source>
</evidence>
<feature type="non-terminal residue" evidence="1">
    <location>
        <position position="1"/>
    </location>
</feature>
<protein>
    <recommendedName>
        <fullName evidence="3">DUF1993 domain-containing protein</fullName>
    </recommendedName>
</protein>
<dbReference type="OMA" id="EMLHARI"/>
<dbReference type="Gene3D" id="1.20.120.450">
    <property type="entry name" value="dinb family like domain"/>
    <property type="match status" value="1"/>
</dbReference>
<dbReference type="STRING" id="5539.A0A3E2HRT5"/>
<evidence type="ECO:0008006" key="3">
    <source>
        <dbReference type="Google" id="ProtNLM"/>
    </source>
</evidence>
<dbReference type="InterPro" id="IPR034660">
    <property type="entry name" value="DinB/YfiT-like"/>
</dbReference>
<organism evidence="1 2">
    <name type="scientific">Scytalidium lignicola</name>
    <name type="common">Hyphomycete</name>
    <dbReference type="NCBI Taxonomy" id="5539"/>
    <lineage>
        <taxon>Eukaryota</taxon>
        <taxon>Fungi</taxon>
        <taxon>Dikarya</taxon>
        <taxon>Ascomycota</taxon>
        <taxon>Pezizomycotina</taxon>
        <taxon>Leotiomycetes</taxon>
        <taxon>Leotiomycetes incertae sedis</taxon>
        <taxon>Scytalidium</taxon>
    </lineage>
</organism>
<reference evidence="1 2" key="1">
    <citation type="submission" date="2018-05" db="EMBL/GenBank/DDBJ databases">
        <title>Draft genome sequence of Scytalidium lignicola DSM 105466, a ubiquitous saprotrophic fungus.</title>
        <authorList>
            <person name="Buettner E."/>
            <person name="Gebauer A.M."/>
            <person name="Hofrichter M."/>
            <person name="Liers C."/>
            <person name="Kellner H."/>
        </authorList>
    </citation>
    <scope>NUCLEOTIDE SEQUENCE [LARGE SCALE GENOMIC DNA]</scope>
    <source>
        <strain evidence="1 2">DSM 105466</strain>
    </source>
</reference>
<dbReference type="InterPro" id="IPR018531">
    <property type="entry name" value="DUF1993"/>
</dbReference>
<dbReference type="Pfam" id="PF09351">
    <property type="entry name" value="DUF1993"/>
    <property type="match status" value="1"/>
</dbReference>
<dbReference type="OrthoDB" id="3724345at2759"/>
<comment type="caution">
    <text evidence="1">The sequence shown here is derived from an EMBL/GenBank/DDBJ whole genome shotgun (WGS) entry which is preliminary data.</text>
</comment>
<evidence type="ECO:0000313" key="1">
    <source>
        <dbReference type="EMBL" id="RFU36075.1"/>
    </source>
</evidence>
<dbReference type="PANTHER" id="PTHR36922:SF1">
    <property type="entry name" value="DUF1993 DOMAIN-CONTAINING PROTEIN"/>
    <property type="match status" value="1"/>
</dbReference>
<name>A0A3E2HRT5_SCYLI</name>